<dbReference type="InterPro" id="IPR003848">
    <property type="entry name" value="DUF218"/>
</dbReference>
<evidence type="ECO:0000259" key="2">
    <source>
        <dbReference type="Pfam" id="PF02698"/>
    </source>
</evidence>
<dbReference type="EMBL" id="JAPWGY010000004">
    <property type="protein sequence ID" value="MCZ4281641.1"/>
    <property type="molecule type" value="Genomic_DNA"/>
</dbReference>
<dbReference type="PANTHER" id="PTHR30336:SF4">
    <property type="entry name" value="ENVELOPE BIOGENESIS FACTOR ELYC"/>
    <property type="match status" value="1"/>
</dbReference>
<reference evidence="3" key="1">
    <citation type="submission" date="2022-12" db="EMBL/GenBank/DDBJ databases">
        <title>Bacterial isolates from different developmental stages of Nematostella vectensis.</title>
        <authorList>
            <person name="Fraune S."/>
        </authorList>
    </citation>
    <scope>NUCLEOTIDE SEQUENCE</scope>
    <source>
        <strain evidence="3">G21630-S1</strain>
    </source>
</reference>
<evidence type="ECO:0000313" key="4">
    <source>
        <dbReference type="Proteomes" id="UP001069802"/>
    </source>
</evidence>
<feature type="transmembrane region" description="Helical" evidence="1">
    <location>
        <begin position="12"/>
        <end position="35"/>
    </location>
</feature>
<evidence type="ECO:0000256" key="1">
    <source>
        <dbReference type="SAM" id="Phobius"/>
    </source>
</evidence>
<name>A0ABT4LMQ9_9PROT</name>
<gene>
    <name evidence="3" type="ORF">O4H49_12695</name>
</gene>
<comment type="caution">
    <text evidence="3">The sequence shown here is derived from an EMBL/GenBank/DDBJ whole genome shotgun (WGS) entry which is preliminary data.</text>
</comment>
<keyword evidence="4" id="KW-1185">Reference proteome</keyword>
<dbReference type="Gene3D" id="3.40.50.620">
    <property type="entry name" value="HUPs"/>
    <property type="match status" value="1"/>
</dbReference>
<dbReference type="Pfam" id="PF02698">
    <property type="entry name" value="DUF218"/>
    <property type="match status" value="1"/>
</dbReference>
<dbReference type="InterPro" id="IPR051599">
    <property type="entry name" value="Cell_Envelope_Assoc"/>
</dbReference>
<keyword evidence="1" id="KW-1133">Transmembrane helix</keyword>
<accession>A0ABT4LMQ9</accession>
<keyword evidence="1" id="KW-0812">Transmembrane</keyword>
<dbReference type="InterPro" id="IPR014729">
    <property type="entry name" value="Rossmann-like_a/b/a_fold"/>
</dbReference>
<dbReference type="PANTHER" id="PTHR30336">
    <property type="entry name" value="INNER MEMBRANE PROTEIN, PROBABLE PERMEASE"/>
    <property type="match status" value="1"/>
</dbReference>
<sequence length="209" mass="23605">MFRRSAKGSFISLRLSSFIIVSSLLFWIGGFFWFAATLPEETSSHVAPVDAIVVLTGGSDRINTGLELLANGQAKKLFISGVYQGVEVRELLSLSQQAPNNLECCVTLGYEADDTRGNALETKSWLDEQGYKSLRLVTASYHMPRSLLEFRHAMPQATIQPYPVFPSNVRHKDWWMWPGSMTLILSEYNKFLLAQIRNWGEDLRDKLIG</sequence>
<organism evidence="3 4">
    <name type="scientific">Kiloniella laminariae</name>
    <dbReference type="NCBI Taxonomy" id="454162"/>
    <lineage>
        <taxon>Bacteria</taxon>
        <taxon>Pseudomonadati</taxon>
        <taxon>Pseudomonadota</taxon>
        <taxon>Alphaproteobacteria</taxon>
        <taxon>Rhodospirillales</taxon>
        <taxon>Kiloniellaceae</taxon>
        <taxon>Kiloniella</taxon>
    </lineage>
</organism>
<keyword evidence="1" id="KW-0472">Membrane</keyword>
<proteinExistence type="predicted"/>
<evidence type="ECO:0000313" key="3">
    <source>
        <dbReference type="EMBL" id="MCZ4281641.1"/>
    </source>
</evidence>
<dbReference type="RefSeq" id="WP_269423806.1">
    <property type="nucleotide sequence ID" value="NZ_JAPWGY010000004.1"/>
</dbReference>
<dbReference type="CDD" id="cd06259">
    <property type="entry name" value="YdcF-like"/>
    <property type="match status" value="1"/>
</dbReference>
<protein>
    <submittedName>
        <fullName evidence="3">YdcF family protein</fullName>
    </submittedName>
</protein>
<feature type="domain" description="DUF218" evidence="2">
    <location>
        <begin position="50"/>
        <end position="188"/>
    </location>
</feature>
<dbReference type="Proteomes" id="UP001069802">
    <property type="component" value="Unassembled WGS sequence"/>
</dbReference>